<evidence type="ECO:0008006" key="4">
    <source>
        <dbReference type="Google" id="ProtNLM"/>
    </source>
</evidence>
<keyword evidence="3" id="KW-1185">Reference proteome</keyword>
<protein>
    <recommendedName>
        <fullName evidence="4">F-box domain-containing protein</fullName>
    </recommendedName>
</protein>
<dbReference type="EMBL" id="CP141887">
    <property type="protein sequence ID" value="WRT68626.1"/>
    <property type="molecule type" value="Genomic_DNA"/>
</dbReference>
<name>A0ABZ1D457_9TREE</name>
<sequence>MSYIPVNRRRPTFTIGEDYDTSSSSSSHSSIRSSPRSDPLPSEVEVTVVNQELESMMSDYEENPIVDEDMDLPLMDHRGRTVIDQVPRRFFFTFSFEGRAVSGGQQVNQMPTSLVDKKMELPESIHILRQSIREFFGIGWYQNDSSCHCHSIPKMIKLSQLPTEIIDNMLSCIANENDRMSLARTCSVALQAYCKRRCRNHGFGRPLPQRANKTWLQVWNEVIWHWKTCRTPYCTNIGRSLSSDQPIPDREDYDICPSSTRCQEGCRPGRWPSQRNPCLFRSSRNECNLEEDFGRIRDLLRLVIRSDDLRDHPCLAWSFLDCPPSKCYIVDVDIAAAEWKQVVSGCHVVYNPSGVTLLDMMHSISLKMNQDICDANDNLRFYNEMIDEHRQKELDQPNLSHQLIPSFETNAQMISSLPSPQYCHIGANQLFLHDPWRGHRLHQYALNWEQKVADSLAHDNTDFTIQGITKKPKLGVRRTGEKILDLVYDGQVLPVLPSRLAFPSLKTSPSTPVVDTPFETPFLKTPLQLASIEDVSDRAPLTAKRKIQAYEGIRLGFEEDCDFPGKESAGIASRVPYRRLGYLPLTSTIESGMFGGKDIDMSISRGMDEENLLGLSSFHEDSKSAVKVDEI</sequence>
<evidence type="ECO:0000256" key="1">
    <source>
        <dbReference type="SAM" id="MobiDB-lite"/>
    </source>
</evidence>
<dbReference type="Proteomes" id="UP001329825">
    <property type="component" value="Chromosome 7"/>
</dbReference>
<feature type="compositionally biased region" description="Low complexity" evidence="1">
    <location>
        <begin position="22"/>
        <end position="42"/>
    </location>
</feature>
<reference evidence="2 3" key="1">
    <citation type="submission" date="2024-01" db="EMBL/GenBank/DDBJ databases">
        <title>Comparative genomics of Cryptococcus and Kwoniella reveals pathogenesis evolution and contrasting modes of karyotype evolution via chromosome fusion or intercentromeric recombination.</title>
        <authorList>
            <person name="Coelho M.A."/>
            <person name="David-Palma M."/>
            <person name="Shea T."/>
            <person name="Bowers K."/>
            <person name="McGinley-Smith S."/>
            <person name="Mohammad A.W."/>
            <person name="Gnirke A."/>
            <person name="Yurkov A.M."/>
            <person name="Nowrousian M."/>
            <person name="Sun S."/>
            <person name="Cuomo C.A."/>
            <person name="Heitman J."/>
        </authorList>
    </citation>
    <scope>NUCLEOTIDE SEQUENCE [LARGE SCALE GENOMIC DNA]</scope>
    <source>
        <strain evidence="2">CBS 11374</strain>
    </source>
</reference>
<dbReference type="GeneID" id="87957735"/>
<organism evidence="2 3">
    <name type="scientific">Kwoniella shivajii</name>
    <dbReference type="NCBI Taxonomy" id="564305"/>
    <lineage>
        <taxon>Eukaryota</taxon>
        <taxon>Fungi</taxon>
        <taxon>Dikarya</taxon>
        <taxon>Basidiomycota</taxon>
        <taxon>Agaricomycotina</taxon>
        <taxon>Tremellomycetes</taxon>
        <taxon>Tremellales</taxon>
        <taxon>Cryptococcaceae</taxon>
        <taxon>Kwoniella</taxon>
    </lineage>
</organism>
<feature type="region of interest" description="Disordered" evidence="1">
    <location>
        <begin position="12"/>
        <end position="43"/>
    </location>
</feature>
<accession>A0ABZ1D457</accession>
<evidence type="ECO:0000313" key="2">
    <source>
        <dbReference type="EMBL" id="WRT68626.1"/>
    </source>
</evidence>
<proteinExistence type="predicted"/>
<gene>
    <name evidence="2" type="ORF">IL334_005604</name>
</gene>
<evidence type="ECO:0000313" key="3">
    <source>
        <dbReference type="Proteomes" id="UP001329825"/>
    </source>
</evidence>
<dbReference type="RefSeq" id="XP_062793366.1">
    <property type="nucleotide sequence ID" value="XM_062937315.1"/>
</dbReference>